<feature type="short sequence motif" description="HXTX 1" evidence="2">
    <location>
        <begin position="71"/>
        <end position="74"/>
    </location>
</feature>
<dbReference type="AlphaFoldDB" id="A0A1H7DVM6"/>
<keyword evidence="3" id="KW-0436">Ligase</keyword>
<evidence type="ECO:0000313" key="3">
    <source>
        <dbReference type="EMBL" id="SEK03370.1"/>
    </source>
</evidence>
<dbReference type="PANTHER" id="PTHR35561">
    <property type="entry name" value="RNA 2',3'-CYCLIC PHOSPHODIESTERASE"/>
    <property type="match status" value="1"/>
</dbReference>
<dbReference type="EMBL" id="FNYE01000032">
    <property type="protein sequence ID" value="SEK03370.1"/>
    <property type="molecule type" value="Genomic_DNA"/>
</dbReference>
<feature type="short sequence motif" description="HXTX 2" evidence="2">
    <location>
        <begin position="155"/>
        <end position="158"/>
    </location>
</feature>
<keyword evidence="4" id="KW-1185">Reference proteome</keyword>
<dbReference type="STRING" id="667676.SAMN05192539_103257"/>
<protein>
    <recommendedName>
        <fullName evidence="2">RNA 2',3'-cyclic phosphodiesterase</fullName>
        <shortName evidence="2">RNA 2',3'-CPDase</shortName>
        <ecNumber evidence="2">3.1.4.58</ecNumber>
    </recommendedName>
</protein>
<proteinExistence type="inferred from homology"/>
<feature type="active site" description="Proton donor" evidence="2">
    <location>
        <position position="71"/>
    </location>
</feature>
<comment type="similarity">
    <text evidence="2">Belongs to the 2H phosphoesterase superfamily. ThpR family.</text>
</comment>
<dbReference type="SUPFAM" id="SSF55144">
    <property type="entry name" value="LigT-like"/>
    <property type="match status" value="1"/>
</dbReference>
<dbReference type="OrthoDB" id="7061261at2"/>
<keyword evidence="1 2" id="KW-0378">Hydrolase</keyword>
<name>A0A1H7DVM6_9BURK</name>
<comment type="function">
    <text evidence="2">Hydrolyzes RNA 2',3'-cyclic phosphodiester to an RNA 2'-phosphomonoester.</text>
</comment>
<dbReference type="HAMAP" id="MF_01940">
    <property type="entry name" value="RNA_CPDase"/>
    <property type="match status" value="1"/>
</dbReference>
<dbReference type="GO" id="GO:0004113">
    <property type="term" value="F:2',3'-cyclic-nucleotide 3'-phosphodiesterase activity"/>
    <property type="evidence" value="ECO:0007669"/>
    <property type="project" value="InterPro"/>
</dbReference>
<dbReference type="GO" id="GO:0016874">
    <property type="term" value="F:ligase activity"/>
    <property type="evidence" value="ECO:0007669"/>
    <property type="project" value="UniProtKB-KW"/>
</dbReference>
<feature type="active site" description="Proton acceptor" evidence="2">
    <location>
        <position position="155"/>
    </location>
</feature>
<dbReference type="NCBIfam" id="TIGR02258">
    <property type="entry name" value="2_5_ligase"/>
    <property type="match status" value="1"/>
</dbReference>
<sequence length="210" mass="22947">MQRTDPQPDPEESADTAFDNASASVAPAGQDAQQDYQRCFIALVPDAATRDALTSIAVPPTARRVPYEQLHLTVTFIGMLPHEKSAALIDALTRETVPLQLAPVAKIEHWPRASHPRLTVATLAMSDEFVALDWRVRSSMIALGLPVDARTFRPHVTLARYRHDAAAVGPATELQGELMARFDSLTLYSSTLARNGARYRSLASVPVTYA</sequence>
<gene>
    <name evidence="3" type="ORF">SAMN05192539_103257</name>
</gene>
<dbReference type="InterPro" id="IPR009097">
    <property type="entry name" value="Cyclic_Pdiesterase"/>
</dbReference>
<evidence type="ECO:0000313" key="4">
    <source>
        <dbReference type="Proteomes" id="UP000198866"/>
    </source>
</evidence>
<dbReference type="Proteomes" id="UP000198866">
    <property type="component" value="Unassembled WGS sequence"/>
</dbReference>
<organism evidence="3 4">
    <name type="scientific">Paraburkholderia diazotrophica</name>
    <dbReference type="NCBI Taxonomy" id="667676"/>
    <lineage>
        <taxon>Bacteria</taxon>
        <taxon>Pseudomonadati</taxon>
        <taxon>Pseudomonadota</taxon>
        <taxon>Betaproteobacteria</taxon>
        <taxon>Burkholderiales</taxon>
        <taxon>Burkholderiaceae</taxon>
        <taxon>Paraburkholderia</taxon>
    </lineage>
</organism>
<comment type="catalytic activity">
    <reaction evidence="2">
        <text>a 3'-end 2',3'-cyclophospho-ribonucleotide-RNA + H2O = a 3'-end 2'-phospho-ribonucleotide-RNA + H(+)</text>
        <dbReference type="Rhea" id="RHEA:11828"/>
        <dbReference type="Rhea" id="RHEA-COMP:10464"/>
        <dbReference type="Rhea" id="RHEA-COMP:17353"/>
        <dbReference type="ChEBI" id="CHEBI:15377"/>
        <dbReference type="ChEBI" id="CHEBI:15378"/>
        <dbReference type="ChEBI" id="CHEBI:83064"/>
        <dbReference type="ChEBI" id="CHEBI:173113"/>
        <dbReference type="EC" id="3.1.4.58"/>
    </reaction>
</comment>
<evidence type="ECO:0000256" key="2">
    <source>
        <dbReference type="HAMAP-Rule" id="MF_01940"/>
    </source>
</evidence>
<dbReference type="EC" id="3.1.4.58" evidence="2"/>
<dbReference type="RefSeq" id="WP_090871769.1">
    <property type="nucleotide sequence ID" value="NZ_FNYE01000032.1"/>
</dbReference>
<dbReference type="InterPro" id="IPR004175">
    <property type="entry name" value="RNA_CPDase"/>
</dbReference>
<dbReference type="PANTHER" id="PTHR35561:SF1">
    <property type="entry name" value="RNA 2',3'-CYCLIC PHOSPHODIESTERASE"/>
    <property type="match status" value="1"/>
</dbReference>
<reference evidence="4" key="1">
    <citation type="submission" date="2016-10" db="EMBL/GenBank/DDBJ databases">
        <authorList>
            <person name="Varghese N."/>
            <person name="Submissions S."/>
        </authorList>
    </citation>
    <scope>NUCLEOTIDE SEQUENCE [LARGE SCALE GENOMIC DNA]</scope>
    <source>
        <strain evidence="4">LMG 26031</strain>
    </source>
</reference>
<accession>A0A1H7DVM6</accession>
<evidence type="ECO:0000256" key="1">
    <source>
        <dbReference type="ARBA" id="ARBA00022801"/>
    </source>
</evidence>
<dbReference type="GO" id="GO:0008664">
    <property type="term" value="F:RNA 2',3'-cyclic 3'-phosphodiesterase activity"/>
    <property type="evidence" value="ECO:0007669"/>
    <property type="project" value="UniProtKB-EC"/>
</dbReference>
<dbReference type="Gene3D" id="3.90.1140.10">
    <property type="entry name" value="Cyclic phosphodiesterase"/>
    <property type="match status" value="1"/>
</dbReference>